<gene>
    <name evidence="3" type="ORF">WMO23_09650</name>
</gene>
<dbReference type="EMBL" id="JBBMEU010000068">
    <property type="protein sequence ID" value="MEQ2422988.1"/>
    <property type="molecule type" value="Genomic_DNA"/>
</dbReference>
<protein>
    <submittedName>
        <fullName evidence="3">Uncharacterized protein</fullName>
    </submittedName>
</protein>
<keyword evidence="4" id="KW-1185">Reference proteome</keyword>
<keyword evidence="1" id="KW-0175">Coiled coil</keyword>
<feature type="signal peptide" evidence="2">
    <location>
        <begin position="1"/>
        <end position="28"/>
    </location>
</feature>
<accession>A0ABV1CZT2</accession>
<dbReference type="Proteomes" id="UP001433088">
    <property type="component" value="Unassembled WGS sequence"/>
</dbReference>
<name>A0ABV1CZT2_9FIRM</name>
<dbReference type="RefSeq" id="WP_020724018.1">
    <property type="nucleotide sequence ID" value="NZ_JBBMEU010000068.1"/>
</dbReference>
<comment type="caution">
    <text evidence="3">The sequence shown here is derived from an EMBL/GenBank/DDBJ whole genome shotgun (WGS) entry which is preliminary data.</text>
</comment>
<feature type="chain" id="PRO_5047182606" evidence="2">
    <location>
        <begin position="29"/>
        <end position="683"/>
    </location>
</feature>
<evidence type="ECO:0000313" key="4">
    <source>
        <dbReference type="Proteomes" id="UP001433088"/>
    </source>
</evidence>
<organism evidence="3 4">
    <name type="scientific">Megasphaera intestinihominis</name>
    <dbReference type="NCBI Taxonomy" id="3133159"/>
    <lineage>
        <taxon>Bacteria</taxon>
        <taxon>Bacillati</taxon>
        <taxon>Bacillota</taxon>
        <taxon>Negativicutes</taxon>
        <taxon>Veillonellales</taxon>
        <taxon>Veillonellaceae</taxon>
        <taxon>Megasphaera</taxon>
    </lineage>
</organism>
<proteinExistence type="predicted"/>
<evidence type="ECO:0000313" key="3">
    <source>
        <dbReference type="EMBL" id="MEQ2422988.1"/>
    </source>
</evidence>
<evidence type="ECO:0000256" key="1">
    <source>
        <dbReference type="SAM" id="Coils"/>
    </source>
</evidence>
<reference evidence="3 4" key="1">
    <citation type="submission" date="2024-03" db="EMBL/GenBank/DDBJ databases">
        <title>Human intestinal bacterial collection.</title>
        <authorList>
            <person name="Pauvert C."/>
            <person name="Hitch T.C.A."/>
            <person name="Clavel T."/>
        </authorList>
    </citation>
    <scope>NUCLEOTIDE SEQUENCE [LARGE SCALE GENOMIC DNA]</scope>
    <source>
        <strain evidence="3 4">CLA-AA-H81</strain>
    </source>
</reference>
<feature type="coiled-coil region" evidence="1">
    <location>
        <begin position="89"/>
        <end position="116"/>
    </location>
</feature>
<keyword evidence="2" id="KW-0732">Signal</keyword>
<sequence length="683" mass="77667">MKQRLSSAPFRCLILGMACTAVSVSVRASNADTMHDISSEFASLRNARDEIQYRHQAEADDRQAHCDLKTAHHNAAEAIKNWREASNNLAVAKENVVTLAQNLQQTQQNLDEARIISAERTKEAIAAQQAVADYADGLYTMQGIVNDKRNAYESLNSRMQTVSQEYEVAIRDAKAAQQARNEAIVAAAVESVDYALNRLDEAQQIADEREANSDSDVEAIESYYDGQLNDLSNQVEASSDDLDAAQEELDNMQAYMDELVEAQNEAEQAEAESREKVADYEADVMSLSDDLKQAKKDEIDTEIYVQESKDWMNRAISFEGQLIIAAQLQDYELEHFGEGASFTTGVDYYYWNGDYSGHQLFIPMTYAQQGRVHGRKVDFGVSTGYIRSDTGVSNGSISGMVDTQLDVMVHNDHPINSVRYLCNFNFPTGQHKFYQNAIVPEGVAPFTDFGAGFEFTPGLEVIHHYNEQDSLTGRIQYTFRESYEYSKEVSHRDVSPGDIFYQGLKYQHIGPKMQYSIQFQHDSYAPAKQESIFRDEFGLWHPGDTQHYTDGDEWDMRLFYNRSVTPKDELSLYTIQNLTEKMKGFASEDSYAHYYGVGWMHHLNKQQEYHIMMHFKDISSSTDPLHLDLNNIGYRRYSLAAGYSWQRSSTESISLDIERYTRHNDGANSYQGWGIVARYNKSL</sequence>
<evidence type="ECO:0000256" key="2">
    <source>
        <dbReference type="SAM" id="SignalP"/>
    </source>
</evidence>
<feature type="coiled-coil region" evidence="1">
    <location>
        <begin position="228"/>
        <end position="297"/>
    </location>
</feature>